<gene>
    <name evidence="12" type="primary">GluRIA_3</name>
    <name evidence="15" type="synonym">GluRIA_1</name>
    <name evidence="14" type="synonym">GluRIA_11</name>
    <name evidence="13" type="synonym">GluRIA_12</name>
    <name evidence="15" type="ORF">AVEN_113435_1</name>
    <name evidence="12" type="ORF">AVEN_270234_1</name>
    <name evidence="13" type="ORF">AVEN_51898_1</name>
    <name evidence="14" type="ORF">AVEN_60713_1</name>
</gene>
<accession>A0A4Y2V859</accession>
<keyword evidence="9" id="KW-1071">Ligand-gated ion channel</keyword>
<keyword evidence="4" id="KW-1133">Transmembrane helix</keyword>
<dbReference type="OrthoDB" id="6417400at2759"/>
<dbReference type="SMART" id="SM00918">
    <property type="entry name" value="Lig_chan-Glu_bd"/>
    <property type="match status" value="1"/>
</dbReference>
<dbReference type="Gene3D" id="3.40.190.10">
    <property type="entry name" value="Periplasmic binding protein-like II"/>
    <property type="match status" value="1"/>
</dbReference>
<dbReference type="EMBL" id="BGPR01044644">
    <property type="protein sequence ID" value="GBO21456.1"/>
    <property type="molecule type" value="Genomic_DNA"/>
</dbReference>
<evidence type="ECO:0000313" key="13">
    <source>
        <dbReference type="EMBL" id="GBO21455.1"/>
    </source>
</evidence>
<dbReference type="SUPFAM" id="SSF53850">
    <property type="entry name" value="Periplasmic binding protein-like II"/>
    <property type="match status" value="1"/>
</dbReference>
<evidence type="ECO:0000256" key="1">
    <source>
        <dbReference type="ARBA" id="ARBA00004141"/>
    </source>
</evidence>
<comment type="subcellular location">
    <subcellularLocation>
        <location evidence="1">Membrane</location>
        <topology evidence="1">Multi-pass membrane protein</topology>
    </subcellularLocation>
</comment>
<evidence type="ECO:0000313" key="15">
    <source>
        <dbReference type="EMBL" id="GBO21458.1"/>
    </source>
</evidence>
<organism evidence="12 16">
    <name type="scientific">Araneus ventricosus</name>
    <name type="common">Orbweaver spider</name>
    <name type="synonym">Epeira ventricosa</name>
    <dbReference type="NCBI Taxonomy" id="182803"/>
    <lineage>
        <taxon>Eukaryota</taxon>
        <taxon>Metazoa</taxon>
        <taxon>Ecdysozoa</taxon>
        <taxon>Arthropoda</taxon>
        <taxon>Chelicerata</taxon>
        <taxon>Arachnida</taxon>
        <taxon>Araneae</taxon>
        <taxon>Araneomorphae</taxon>
        <taxon>Entelegynae</taxon>
        <taxon>Araneoidea</taxon>
        <taxon>Araneidae</taxon>
        <taxon>Araneus</taxon>
    </lineage>
</organism>
<dbReference type="FunFam" id="3.40.190.10:FF:000210">
    <property type="entry name" value="Glutamate receptor ionotropic, kainate 1"/>
    <property type="match status" value="1"/>
</dbReference>
<comment type="caution">
    <text evidence="12">The sequence shown here is derived from an EMBL/GenBank/DDBJ whole genome shotgun (WGS) entry which is preliminary data.</text>
</comment>
<evidence type="ECO:0000256" key="10">
    <source>
        <dbReference type="ARBA" id="ARBA00023303"/>
    </source>
</evidence>
<keyword evidence="5" id="KW-0406">Ion transport</keyword>
<dbReference type="EMBL" id="BGPR01044646">
    <property type="protein sequence ID" value="GBO21458.1"/>
    <property type="molecule type" value="Genomic_DNA"/>
</dbReference>
<feature type="non-terminal residue" evidence="12">
    <location>
        <position position="186"/>
    </location>
</feature>
<evidence type="ECO:0000256" key="6">
    <source>
        <dbReference type="ARBA" id="ARBA00023136"/>
    </source>
</evidence>
<proteinExistence type="predicted"/>
<evidence type="ECO:0000256" key="5">
    <source>
        <dbReference type="ARBA" id="ARBA00023065"/>
    </source>
</evidence>
<evidence type="ECO:0000256" key="7">
    <source>
        <dbReference type="ARBA" id="ARBA00023170"/>
    </source>
</evidence>
<evidence type="ECO:0000259" key="11">
    <source>
        <dbReference type="SMART" id="SM00918"/>
    </source>
</evidence>
<keyword evidence="6" id="KW-0472">Membrane</keyword>
<keyword evidence="8" id="KW-0325">Glycoprotein</keyword>
<keyword evidence="16" id="KW-1185">Reference proteome</keyword>
<reference evidence="12 16" key="1">
    <citation type="journal article" date="2019" name="Sci. Rep.">
        <title>Orb-weaving spider Araneus ventricosus genome elucidates the spidroin gene catalogue.</title>
        <authorList>
            <person name="Kono N."/>
            <person name="Nakamura H."/>
            <person name="Ohtoshi R."/>
            <person name="Moran D.A.P."/>
            <person name="Shinohara A."/>
            <person name="Yoshida Y."/>
            <person name="Fujiwara M."/>
            <person name="Mori M."/>
            <person name="Tomita M."/>
            <person name="Arakawa K."/>
        </authorList>
    </citation>
    <scope>NUCLEOTIDE SEQUENCE [LARGE SCALE GENOMIC DNA]</scope>
</reference>
<dbReference type="GO" id="GO:0016020">
    <property type="term" value="C:membrane"/>
    <property type="evidence" value="ECO:0007669"/>
    <property type="project" value="UniProtKB-SubCell"/>
</dbReference>
<name>A0A4Y2V859_ARAVE</name>
<evidence type="ECO:0000313" key="14">
    <source>
        <dbReference type="EMBL" id="GBO21456.1"/>
    </source>
</evidence>
<protein>
    <submittedName>
        <fullName evidence="12">Glutamate receptor 1</fullName>
    </submittedName>
</protein>
<dbReference type="EMBL" id="BGPR01044641">
    <property type="protein sequence ID" value="GBO21453.1"/>
    <property type="molecule type" value="Genomic_DNA"/>
</dbReference>
<dbReference type="EMBL" id="BGPR01044643">
    <property type="protein sequence ID" value="GBO21455.1"/>
    <property type="molecule type" value="Genomic_DNA"/>
</dbReference>
<keyword evidence="2" id="KW-0813">Transport</keyword>
<keyword evidence="7 12" id="KW-0675">Receptor</keyword>
<dbReference type="InterPro" id="IPR028082">
    <property type="entry name" value="Peripla_BP_I"/>
</dbReference>
<evidence type="ECO:0000256" key="3">
    <source>
        <dbReference type="ARBA" id="ARBA00022692"/>
    </source>
</evidence>
<evidence type="ECO:0000313" key="16">
    <source>
        <dbReference type="Proteomes" id="UP000499080"/>
    </source>
</evidence>
<keyword evidence="3" id="KW-0812">Transmembrane</keyword>
<evidence type="ECO:0000256" key="9">
    <source>
        <dbReference type="ARBA" id="ARBA00023286"/>
    </source>
</evidence>
<dbReference type="SUPFAM" id="SSF53822">
    <property type="entry name" value="Periplasmic binding protein-like I"/>
    <property type="match status" value="1"/>
</dbReference>
<evidence type="ECO:0000256" key="4">
    <source>
        <dbReference type="ARBA" id="ARBA00022989"/>
    </source>
</evidence>
<feature type="domain" description="Ionotropic glutamate receptor L-glutamate and glycine-binding" evidence="11">
    <location>
        <begin position="117"/>
        <end position="185"/>
    </location>
</feature>
<dbReference type="GO" id="GO:0015276">
    <property type="term" value="F:ligand-gated monoatomic ion channel activity"/>
    <property type="evidence" value="ECO:0007669"/>
    <property type="project" value="InterPro"/>
</dbReference>
<dbReference type="Pfam" id="PF10613">
    <property type="entry name" value="Lig_chan-Glu_bd"/>
    <property type="match status" value="1"/>
</dbReference>
<evidence type="ECO:0000313" key="12">
    <source>
        <dbReference type="EMBL" id="GBO21453.1"/>
    </source>
</evidence>
<keyword evidence="10" id="KW-0407">Ion channel</keyword>
<evidence type="ECO:0000256" key="8">
    <source>
        <dbReference type="ARBA" id="ARBA00023180"/>
    </source>
</evidence>
<dbReference type="AlphaFoldDB" id="A0A4Y2V859"/>
<evidence type="ECO:0000256" key="2">
    <source>
        <dbReference type="ARBA" id="ARBA00022448"/>
    </source>
</evidence>
<sequence>MDGRAYMGFMKAGLKTIKRIEQDVADVNVSSDVSFLNQADQTDLVGLTGNITFDELGWRKNFTVNIVEMSMNSEMVKVAQWSDSDGLTQIPPNYKRIPINTGLENKTYIVTSILEEPYLMFKKPEDGQILEGNDLFEGYCKDLADLIADNLKFSFIIKLVNDSAYGGKDPSSPGGWNGMVGELIRK</sequence>
<dbReference type="Proteomes" id="UP000499080">
    <property type="component" value="Unassembled WGS sequence"/>
</dbReference>
<dbReference type="InterPro" id="IPR019594">
    <property type="entry name" value="Glu/Gly-bd"/>
</dbReference>